<evidence type="ECO:0000313" key="2">
    <source>
        <dbReference type="Proteomes" id="UP000604341"/>
    </source>
</evidence>
<dbReference type="EMBL" id="BMPE01000025">
    <property type="protein sequence ID" value="GGL17782.1"/>
    <property type="molecule type" value="Genomic_DNA"/>
</dbReference>
<sequence length="449" mass="49418">MTPIPLWTEYHGGGHLNAYAPRTCTVKFRFDRLTGPPFRSAAAGTWGPAAPALRKDCAMTHPAKTAAHTLRAHLAAHHLNPLGQQRALNVIAALHGTDWNTLSAHPHRPRLAARDAALALQRALAHYGNAVDLDWAQAAVALLSDTAHAGVPVPSLTRGAVVARPEGPADARPGAAESTLFAREDRYVPRFVNHPGVFVDRRVHLATPWPLLPLPDTISAALHRQLRQARTLTWARGTGLRIDGAAPAMPLPTLGPDARPDDIQAWWETLHHCAPRGTVTRNKYTPASQLDWVTFTRTLTVPECFTYKAQHAFPRLLMREARAALPWSIQGAEDTAVQAPRYDAFINASGVDGRCSAALSRRERDTLDRLEYAVLHAFPDRRPTIRDHVKHWRMVTTGQLLLTYEPYLVQADARIEQEAAVFRQSGWTVEVRRAAYAPGCATIVLGAPR</sequence>
<comment type="caution">
    <text evidence="1">The sequence shown here is derived from an EMBL/GenBank/DDBJ whole genome shotgun (WGS) entry which is preliminary data.</text>
</comment>
<dbReference type="Proteomes" id="UP000604341">
    <property type="component" value="Unassembled WGS sequence"/>
</dbReference>
<protein>
    <submittedName>
        <fullName evidence="1">Uncharacterized protein</fullName>
    </submittedName>
</protein>
<accession>A0ABQ2FQS6</accession>
<reference evidence="2" key="1">
    <citation type="journal article" date="2019" name="Int. J. Syst. Evol. Microbiol.">
        <title>The Global Catalogue of Microorganisms (GCM) 10K type strain sequencing project: providing services to taxonomists for standard genome sequencing and annotation.</title>
        <authorList>
            <consortium name="The Broad Institute Genomics Platform"/>
            <consortium name="The Broad Institute Genome Sequencing Center for Infectious Disease"/>
            <person name="Wu L."/>
            <person name="Ma J."/>
        </authorList>
    </citation>
    <scope>NUCLEOTIDE SEQUENCE [LARGE SCALE GENOMIC DNA]</scope>
    <source>
        <strain evidence="2">JCM 19173</strain>
    </source>
</reference>
<evidence type="ECO:0000313" key="1">
    <source>
        <dbReference type="EMBL" id="GGL17782.1"/>
    </source>
</evidence>
<keyword evidence="2" id="KW-1185">Reference proteome</keyword>
<name>A0ABQ2FQS6_9DEIO</name>
<organism evidence="1 2">
    <name type="scientific">Deinococcus radiotolerans</name>
    <dbReference type="NCBI Taxonomy" id="1309407"/>
    <lineage>
        <taxon>Bacteria</taxon>
        <taxon>Thermotogati</taxon>
        <taxon>Deinococcota</taxon>
        <taxon>Deinococci</taxon>
        <taxon>Deinococcales</taxon>
        <taxon>Deinococcaceae</taxon>
        <taxon>Deinococcus</taxon>
    </lineage>
</organism>
<proteinExistence type="predicted"/>
<gene>
    <name evidence="1" type="ORF">GCM10010844_40790</name>
</gene>